<accession>A0A1Y2EJ38</accession>
<comment type="caution">
    <text evidence="2">The sequence shown here is derived from an EMBL/GenBank/DDBJ whole genome shotgun (WGS) entry which is preliminary data.</text>
</comment>
<gene>
    <name evidence="2" type="ORF">BCR38DRAFT_404429</name>
</gene>
<dbReference type="InParanoid" id="A0A1Y2EJ38"/>
<evidence type="ECO:0000313" key="3">
    <source>
        <dbReference type="Proteomes" id="UP000193689"/>
    </source>
</evidence>
<dbReference type="GeneID" id="63774057"/>
<dbReference type="EMBL" id="MCFJ01000001">
    <property type="protein sequence ID" value="ORY71334.1"/>
    <property type="molecule type" value="Genomic_DNA"/>
</dbReference>
<organism evidence="2 3">
    <name type="scientific">Pseudomassariella vexata</name>
    <dbReference type="NCBI Taxonomy" id="1141098"/>
    <lineage>
        <taxon>Eukaryota</taxon>
        <taxon>Fungi</taxon>
        <taxon>Dikarya</taxon>
        <taxon>Ascomycota</taxon>
        <taxon>Pezizomycotina</taxon>
        <taxon>Sordariomycetes</taxon>
        <taxon>Xylariomycetidae</taxon>
        <taxon>Amphisphaeriales</taxon>
        <taxon>Pseudomassariaceae</taxon>
        <taxon>Pseudomassariella</taxon>
    </lineage>
</organism>
<dbReference type="AlphaFoldDB" id="A0A1Y2EJ38"/>
<dbReference type="OrthoDB" id="4693324at2759"/>
<name>A0A1Y2EJ38_9PEZI</name>
<protein>
    <submittedName>
        <fullName evidence="2">Uncharacterized protein</fullName>
    </submittedName>
</protein>
<sequence>MGVSTFVAIMAFLLAPTLAIPQQSSVATSSKTACTTGTRIVTAGYTINFAKATPTVDSFNGKAYQPDPTWASKHVMGTDTYGVGLPVESGFAYAQFKCQYKCNSYRGSSFFVNYEGPASRIGSHCACYDDLLDPDTFVQGNQTVVGAWNSICDFCWTCQDE</sequence>
<keyword evidence="1" id="KW-0732">Signal</keyword>
<keyword evidence="3" id="KW-1185">Reference proteome</keyword>
<proteinExistence type="predicted"/>
<dbReference type="Proteomes" id="UP000193689">
    <property type="component" value="Unassembled WGS sequence"/>
</dbReference>
<feature type="signal peptide" evidence="1">
    <location>
        <begin position="1"/>
        <end position="19"/>
    </location>
</feature>
<reference evidence="2 3" key="1">
    <citation type="submission" date="2016-07" db="EMBL/GenBank/DDBJ databases">
        <title>Pervasive Adenine N6-methylation of Active Genes in Fungi.</title>
        <authorList>
            <consortium name="DOE Joint Genome Institute"/>
            <person name="Mondo S.J."/>
            <person name="Dannebaum R.O."/>
            <person name="Kuo R.C."/>
            <person name="Labutti K."/>
            <person name="Haridas S."/>
            <person name="Kuo A."/>
            <person name="Salamov A."/>
            <person name="Ahrendt S.R."/>
            <person name="Lipzen A."/>
            <person name="Sullivan W."/>
            <person name="Andreopoulos W.B."/>
            <person name="Clum A."/>
            <person name="Lindquist E."/>
            <person name="Daum C."/>
            <person name="Ramamoorthy G.K."/>
            <person name="Gryganskyi A."/>
            <person name="Culley D."/>
            <person name="Magnuson J.K."/>
            <person name="James T.Y."/>
            <person name="O'Malley M.A."/>
            <person name="Stajich J.E."/>
            <person name="Spatafora J.W."/>
            <person name="Visel A."/>
            <person name="Grigoriev I.V."/>
        </authorList>
    </citation>
    <scope>NUCLEOTIDE SEQUENCE [LARGE SCALE GENOMIC DNA]</scope>
    <source>
        <strain evidence="2 3">CBS 129021</strain>
    </source>
</reference>
<feature type="chain" id="PRO_5012869858" evidence="1">
    <location>
        <begin position="20"/>
        <end position="161"/>
    </location>
</feature>
<evidence type="ECO:0000256" key="1">
    <source>
        <dbReference type="SAM" id="SignalP"/>
    </source>
</evidence>
<evidence type="ECO:0000313" key="2">
    <source>
        <dbReference type="EMBL" id="ORY71334.1"/>
    </source>
</evidence>
<dbReference type="RefSeq" id="XP_040720926.1">
    <property type="nucleotide sequence ID" value="XM_040857845.1"/>
</dbReference>